<dbReference type="PANTHER" id="PTHR11946:SF93">
    <property type="entry name" value="VALINE--TRNA LIGASE, CHLOROPLASTIC_MITOCHONDRIAL 2"/>
    <property type="match status" value="1"/>
</dbReference>
<dbReference type="HAMAP" id="MF_02004">
    <property type="entry name" value="Val_tRNA_synth_type1"/>
    <property type="match status" value="1"/>
</dbReference>
<evidence type="ECO:0000259" key="12">
    <source>
        <dbReference type="Pfam" id="PF10458"/>
    </source>
</evidence>
<dbReference type="Pfam" id="PF10458">
    <property type="entry name" value="Val_tRNA-synt_C"/>
    <property type="match status" value="1"/>
</dbReference>
<accession>A0ABX8UTI3</accession>
<dbReference type="InterPro" id="IPR013155">
    <property type="entry name" value="M/V/L/I-tRNA-synth_anticd-bd"/>
</dbReference>
<evidence type="ECO:0000256" key="7">
    <source>
        <dbReference type="ARBA" id="ARBA00023146"/>
    </source>
</evidence>
<dbReference type="Pfam" id="PF00133">
    <property type="entry name" value="tRNA-synt_1"/>
    <property type="match status" value="1"/>
</dbReference>
<dbReference type="InterPro" id="IPR037118">
    <property type="entry name" value="Val-tRNA_synth_C_sf"/>
</dbReference>
<comment type="domain">
    <text evidence="9">The C-terminal coiled-coil domain is crucial for aminoacylation activity.</text>
</comment>
<protein>
    <recommendedName>
        <fullName evidence="9">Valine--tRNA ligase</fullName>
        <ecNumber evidence="9">6.1.1.9</ecNumber>
    </recommendedName>
    <alternativeName>
        <fullName evidence="9">Valyl-tRNA synthetase</fullName>
        <shortName evidence="9">ValRS</shortName>
    </alternativeName>
</protein>
<evidence type="ECO:0000256" key="4">
    <source>
        <dbReference type="ARBA" id="ARBA00022840"/>
    </source>
</evidence>
<keyword evidence="7 9" id="KW-0030">Aminoacyl-tRNA synthetase</keyword>
<comment type="subunit">
    <text evidence="9">Monomer.</text>
</comment>
<keyword evidence="3 9" id="KW-0547">Nucleotide-binding</keyword>
<reference evidence="13 14" key="1">
    <citation type="submission" date="2021-07" db="EMBL/GenBank/DDBJ databases">
        <title>Paraburkholderia edwinii protects Aspergillus sp. from phenazines by acting as a toxin sponge.</title>
        <authorList>
            <person name="Dahlstrom K.M."/>
            <person name="Newman D.K."/>
        </authorList>
    </citation>
    <scope>NUCLEOTIDE SEQUENCE [LARGE SCALE GENOMIC DNA]</scope>
    <source>
        <strain evidence="13 14">Pe01</strain>
    </source>
</reference>
<dbReference type="SUPFAM" id="SSF52374">
    <property type="entry name" value="Nucleotidylyl transferase"/>
    <property type="match status" value="1"/>
</dbReference>
<dbReference type="GO" id="GO:0004832">
    <property type="term" value="F:valine-tRNA ligase activity"/>
    <property type="evidence" value="ECO:0007669"/>
    <property type="project" value="UniProtKB-EC"/>
</dbReference>
<dbReference type="SUPFAM" id="SSF46589">
    <property type="entry name" value="tRNA-binding arm"/>
    <property type="match status" value="1"/>
</dbReference>
<feature type="binding site" evidence="9">
    <location>
        <position position="545"/>
    </location>
    <ligand>
        <name>ATP</name>
        <dbReference type="ChEBI" id="CHEBI:30616"/>
    </ligand>
</feature>
<name>A0ABX8UTI3_9BURK</name>
<evidence type="ECO:0000256" key="9">
    <source>
        <dbReference type="HAMAP-Rule" id="MF_02004"/>
    </source>
</evidence>
<comment type="function">
    <text evidence="9">Catalyzes the attachment of valine to tRNA(Val). As ValRS can inadvertently accommodate and process structurally similar amino acids such as threonine, to avoid such errors, it has a 'posttransfer' editing activity that hydrolyzes mischarged Thr-tRNA(Val) in a tRNA-dependent manner.</text>
</comment>
<evidence type="ECO:0000256" key="8">
    <source>
        <dbReference type="ARBA" id="ARBA00047552"/>
    </source>
</evidence>
<dbReference type="SUPFAM" id="SSF50677">
    <property type="entry name" value="ValRS/IleRS/LeuRS editing domain"/>
    <property type="match status" value="1"/>
</dbReference>
<keyword evidence="1 9" id="KW-0963">Cytoplasm</keyword>
<comment type="domain">
    <text evidence="9">ValRS has two distinct active sites: one for aminoacylation and one for editing. The misactivated threonine is translocated from the active site to the editing site.</text>
</comment>
<dbReference type="SUPFAM" id="SSF47323">
    <property type="entry name" value="Anticodon-binding domain of a subclass of class I aminoacyl-tRNA synthetases"/>
    <property type="match status" value="1"/>
</dbReference>
<dbReference type="PANTHER" id="PTHR11946">
    <property type="entry name" value="VALYL-TRNA SYNTHETASES"/>
    <property type="match status" value="1"/>
</dbReference>
<evidence type="ECO:0000256" key="1">
    <source>
        <dbReference type="ARBA" id="ARBA00022490"/>
    </source>
</evidence>
<feature type="short sequence motif" description="'KMSKS' region" evidence="9">
    <location>
        <begin position="542"/>
        <end position="546"/>
    </location>
</feature>
<evidence type="ECO:0000256" key="2">
    <source>
        <dbReference type="ARBA" id="ARBA00022598"/>
    </source>
</evidence>
<keyword evidence="6 9" id="KW-0175">Coiled coil</keyword>
<evidence type="ECO:0000256" key="6">
    <source>
        <dbReference type="ARBA" id="ARBA00023054"/>
    </source>
</evidence>
<evidence type="ECO:0000313" key="13">
    <source>
        <dbReference type="EMBL" id="QYD70225.1"/>
    </source>
</evidence>
<dbReference type="Gene3D" id="1.10.287.380">
    <property type="entry name" value="Valyl-tRNA synthetase, C-terminal domain"/>
    <property type="match status" value="1"/>
</dbReference>
<gene>
    <name evidence="9" type="primary">valS</name>
    <name evidence="13" type="ORF">KZJ38_07985</name>
</gene>
<dbReference type="EMBL" id="CP080095">
    <property type="protein sequence ID" value="QYD70225.1"/>
    <property type="molecule type" value="Genomic_DNA"/>
</dbReference>
<evidence type="ECO:0000259" key="10">
    <source>
        <dbReference type="Pfam" id="PF00133"/>
    </source>
</evidence>
<dbReference type="InterPro" id="IPR002303">
    <property type="entry name" value="Valyl-tRNA_ligase"/>
</dbReference>
<dbReference type="InterPro" id="IPR009080">
    <property type="entry name" value="tRNAsynth_Ia_anticodon-bd"/>
</dbReference>
<dbReference type="CDD" id="cd07962">
    <property type="entry name" value="Anticodon_Ia_Val"/>
    <property type="match status" value="1"/>
</dbReference>
<dbReference type="Gene3D" id="3.90.740.10">
    <property type="entry name" value="Valyl/Leucyl/Isoleucyl-tRNA synthetase, editing domain"/>
    <property type="match status" value="2"/>
</dbReference>
<dbReference type="NCBIfam" id="TIGR00422">
    <property type="entry name" value="valS"/>
    <property type="match status" value="1"/>
</dbReference>
<feature type="domain" description="Aminoacyl-tRNA synthetase class Ia" evidence="10">
    <location>
        <begin position="22"/>
        <end position="619"/>
    </location>
</feature>
<comment type="similarity">
    <text evidence="9">Belongs to the class-I aminoacyl-tRNA synthetase family. ValS type 1 subfamily.</text>
</comment>
<feature type="domain" description="Methionyl/Valyl/Leucyl/Isoleucyl-tRNA synthetase anticodon-binding" evidence="11">
    <location>
        <begin position="674"/>
        <end position="830"/>
    </location>
</feature>
<evidence type="ECO:0000313" key="14">
    <source>
        <dbReference type="Proteomes" id="UP000826462"/>
    </source>
</evidence>
<dbReference type="Pfam" id="PF08264">
    <property type="entry name" value="Anticodon_1"/>
    <property type="match status" value="1"/>
</dbReference>
<evidence type="ECO:0000256" key="3">
    <source>
        <dbReference type="ARBA" id="ARBA00022741"/>
    </source>
</evidence>
<sequence length="955" mass="107123">MSDSTLAKSFEPHTIEAEWGPKWEQRGYAAPAMQPGRNNFSIQLPPPNVTGTLHMGHAFNQTIMDGLTRYHRMLGENTLWVPGTDHAGIATQIVVERQLDAQKISRHDLGREKFVERVWEWKHESGSTITNQVRRLGASIDWSREYFTMDDKLSPVVADVFVRLYEQGLIYRGKRLVNWDPVLLTAVSDLEVVSEEENGHLWHIQYPLADGSGHLTVATTRPETMLGDVAVMVHPEDERYAHLIGKTVKLPLTDREIPVIADDYVDRAFGTGVVKVTPAHDFNDYQVGQRHKLPQIEILTLDAKINDNAPQAYRGLDRFEARKRVVEDLDKLGLLESVKTHKLMVPRGDRTNVVIEPMLTDQWFVAMSKPAPEGTFNPGKSIAETALNVVRNGDIKFVPENWTTTYYQWLENIQDWCISRQLWWGHQIPAWYGENGEVFVAHTEEGARNKAAESGYTGPLTRDQDVLDTWFSSALVPFSSLGWPAETAELKAFLPSSVLVTGFDIIFFWVARMVMMTTHFTGKVPFHTVYVHGLVRDHEGQKMSKSKGNTLDPLDIVDGIELDALVAKRTTGLMNPKNAATIEKKTRKEFPEGIPAFGTDALRFTMASMATLGRNVNFDLARCEGYRNFCNKLWNATRFVLMNCEDHDCGFSKPGACQPGDCGPGGYTDFSQADRWIVSLLQRVEADVAKGFADYRFDNVANALYKFVWDEYCDWYLEFAKVQIQTGTPEQQRATRRTLLRVLEAVLRLLHPIVPFITEALWQKVAPLTDAYPAGMAEGEASIMVQPYPVSEAKKIDESAEQWAADLKAAIDACRNLRGEMNLSPATKVPLLATGNAARLKTFAPYAQALARLSEVRIIDDEAQLDKEAHGAPIAIVGSDKLVLKVEIDVAAERERLSKEIARLNAEVSKCNAKLQNESFVAKAPAAVVEQEQKRLAEYQTTIGKLTAQLTRLPA</sequence>
<keyword evidence="14" id="KW-1185">Reference proteome</keyword>
<dbReference type="EC" id="6.1.1.9" evidence="9"/>
<dbReference type="InterPro" id="IPR002300">
    <property type="entry name" value="aa-tRNA-synth_Ia"/>
</dbReference>
<keyword evidence="5 9" id="KW-0648">Protein biosynthesis</keyword>
<comment type="catalytic activity">
    <reaction evidence="8 9">
        <text>tRNA(Val) + L-valine + ATP = L-valyl-tRNA(Val) + AMP + diphosphate</text>
        <dbReference type="Rhea" id="RHEA:10704"/>
        <dbReference type="Rhea" id="RHEA-COMP:9672"/>
        <dbReference type="Rhea" id="RHEA-COMP:9708"/>
        <dbReference type="ChEBI" id="CHEBI:30616"/>
        <dbReference type="ChEBI" id="CHEBI:33019"/>
        <dbReference type="ChEBI" id="CHEBI:57762"/>
        <dbReference type="ChEBI" id="CHEBI:78442"/>
        <dbReference type="ChEBI" id="CHEBI:78537"/>
        <dbReference type="ChEBI" id="CHEBI:456215"/>
        <dbReference type="EC" id="6.1.1.9"/>
    </reaction>
</comment>
<dbReference type="RefSeq" id="WP_219799548.1">
    <property type="nucleotide sequence ID" value="NZ_CP080095.1"/>
</dbReference>
<dbReference type="InterPro" id="IPR009008">
    <property type="entry name" value="Val/Leu/Ile-tRNA-synth_edit"/>
</dbReference>
<dbReference type="InterPro" id="IPR033705">
    <property type="entry name" value="Anticodon_Ia_Val"/>
</dbReference>
<dbReference type="InterPro" id="IPR010978">
    <property type="entry name" value="tRNA-bd_arm"/>
</dbReference>
<dbReference type="PRINTS" id="PR00986">
    <property type="entry name" value="TRNASYNTHVAL"/>
</dbReference>
<comment type="subcellular location">
    <subcellularLocation>
        <location evidence="9">Cytoplasm</location>
    </subcellularLocation>
</comment>
<dbReference type="InterPro" id="IPR001412">
    <property type="entry name" value="aa-tRNA-synth_I_CS"/>
</dbReference>
<proteinExistence type="inferred from homology"/>
<dbReference type="Gene3D" id="1.10.730.10">
    <property type="entry name" value="Isoleucyl-tRNA Synthetase, Domain 1"/>
    <property type="match status" value="1"/>
</dbReference>
<feature type="domain" description="Valyl-tRNA synthetase tRNA-binding arm" evidence="12">
    <location>
        <begin position="889"/>
        <end position="953"/>
    </location>
</feature>
<evidence type="ECO:0000259" key="11">
    <source>
        <dbReference type="Pfam" id="PF08264"/>
    </source>
</evidence>
<dbReference type="Gene3D" id="3.40.50.620">
    <property type="entry name" value="HUPs"/>
    <property type="match status" value="2"/>
</dbReference>
<dbReference type="InterPro" id="IPR019499">
    <property type="entry name" value="Val-tRNA_synth_tRNA-bd"/>
</dbReference>
<feature type="coiled-coil region" evidence="9">
    <location>
        <begin position="887"/>
        <end position="949"/>
    </location>
</feature>
<evidence type="ECO:0000256" key="5">
    <source>
        <dbReference type="ARBA" id="ARBA00022917"/>
    </source>
</evidence>
<dbReference type="CDD" id="cd00817">
    <property type="entry name" value="ValRS_core"/>
    <property type="match status" value="1"/>
</dbReference>
<dbReference type="PROSITE" id="PS00178">
    <property type="entry name" value="AA_TRNA_LIGASE_I"/>
    <property type="match status" value="1"/>
</dbReference>
<keyword evidence="4 9" id="KW-0067">ATP-binding</keyword>
<dbReference type="Proteomes" id="UP000826462">
    <property type="component" value="Chromosome 1"/>
</dbReference>
<feature type="short sequence motif" description="'HIGH' region" evidence="9">
    <location>
        <begin position="47"/>
        <end position="57"/>
    </location>
</feature>
<dbReference type="InterPro" id="IPR014729">
    <property type="entry name" value="Rossmann-like_a/b/a_fold"/>
</dbReference>
<dbReference type="NCBIfam" id="NF004349">
    <property type="entry name" value="PRK05729.1"/>
    <property type="match status" value="1"/>
</dbReference>
<keyword evidence="2 9" id="KW-0436">Ligase</keyword>
<organism evidence="13 14">
    <name type="scientific">Paraburkholderia edwinii</name>
    <dbReference type="NCBI Taxonomy" id="2861782"/>
    <lineage>
        <taxon>Bacteria</taxon>
        <taxon>Pseudomonadati</taxon>
        <taxon>Pseudomonadota</taxon>
        <taxon>Betaproteobacteria</taxon>
        <taxon>Burkholderiales</taxon>
        <taxon>Burkholderiaceae</taxon>
        <taxon>Paraburkholderia</taxon>
    </lineage>
</organism>